<evidence type="ECO:0000313" key="2">
    <source>
        <dbReference type="Proteomes" id="UP000324897"/>
    </source>
</evidence>
<reference evidence="1 2" key="1">
    <citation type="journal article" date="2019" name="Sci. Rep.">
        <title>A high-quality genome of Eragrostis curvula grass provides insights into Poaceae evolution and supports new strategies to enhance forage quality.</title>
        <authorList>
            <person name="Carballo J."/>
            <person name="Santos B.A.C.M."/>
            <person name="Zappacosta D."/>
            <person name="Garbus I."/>
            <person name="Selva J.P."/>
            <person name="Gallo C.A."/>
            <person name="Diaz A."/>
            <person name="Albertini E."/>
            <person name="Caccamo M."/>
            <person name="Echenique V."/>
        </authorList>
    </citation>
    <scope>NUCLEOTIDE SEQUENCE [LARGE SCALE GENOMIC DNA]</scope>
    <source>
        <strain evidence="2">cv. Victoria</strain>
        <tissue evidence="1">Leaf</tissue>
    </source>
</reference>
<evidence type="ECO:0000313" key="1">
    <source>
        <dbReference type="EMBL" id="TVU46193.1"/>
    </source>
</evidence>
<keyword evidence="2" id="KW-1185">Reference proteome</keyword>
<dbReference type="Gramene" id="TVU46193">
    <property type="protein sequence ID" value="TVU46193"/>
    <property type="gene ID" value="EJB05_05712"/>
</dbReference>
<dbReference type="AlphaFoldDB" id="A0A5J9WDU4"/>
<protein>
    <recommendedName>
        <fullName evidence="3">Peptidase S1 domain-containing protein</fullName>
    </recommendedName>
</protein>
<feature type="non-terminal residue" evidence="1">
    <location>
        <position position="1"/>
    </location>
</feature>
<dbReference type="InterPro" id="IPR009003">
    <property type="entry name" value="Peptidase_S1_PA"/>
</dbReference>
<name>A0A5J9WDU4_9POAL</name>
<dbReference type="OrthoDB" id="663381at2759"/>
<gene>
    <name evidence="1" type="ORF">EJB05_05712</name>
</gene>
<proteinExistence type="predicted"/>
<organism evidence="1 2">
    <name type="scientific">Eragrostis curvula</name>
    <name type="common">weeping love grass</name>
    <dbReference type="NCBI Taxonomy" id="38414"/>
    <lineage>
        <taxon>Eukaryota</taxon>
        <taxon>Viridiplantae</taxon>
        <taxon>Streptophyta</taxon>
        <taxon>Embryophyta</taxon>
        <taxon>Tracheophyta</taxon>
        <taxon>Spermatophyta</taxon>
        <taxon>Magnoliopsida</taxon>
        <taxon>Liliopsida</taxon>
        <taxon>Poales</taxon>
        <taxon>Poaceae</taxon>
        <taxon>PACMAD clade</taxon>
        <taxon>Chloridoideae</taxon>
        <taxon>Eragrostideae</taxon>
        <taxon>Eragrostidinae</taxon>
        <taxon>Eragrostis</taxon>
    </lineage>
</organism>
<dbReference type="Proteomes" id="UP000324897">
    <property type="component" value="Chromosome 5"/>
</dbReference>
<sequence length="204" mass="22935">MPMPQSIEGGDTCSINFSDLEGTSRNKEADYTSLAESGGLNVNRHVYGFGHPNMLKVPCPYTFVRGSVEYPCADVAKLPASVNDLDDFSTQFLEDTETTAFALALKFDMMIALRSVPRMVKDLQCVIDVQRFRPKMSIQYYKEIRLIQIKCFHLGHCGGPVFLSSGRVVGVILFKFNKINFAASFQRMSEKSIMPDETHMKHFA</sequence>
<dbReference type="EMBL" id="RWGY01000004">
    <property type="protein sequence ID" value="TVU46193.1"/>
    <property type="molecule type" value="Genomic_DNA"/>
</dbReference>
<evidence type="ECO:0008006" key="3">
    <source>
        <dbReference type="Google" id="ProtNLM"/>
    </source>
</evidence>
<dbReference type="SUPFAM" id="SSF50494">
    <property type="entry name" value="Trypsin-like serine proteases"/>
    <property type="match status" value="1"/>
</dbReference>
<accession>A0A5J9WDU4</accession>
<comment type="caution">
    <text evidence="1">The sequence shown here is derived from an EMBL/GenBank/DDBJ whole genome shotgun (WGS) entry which is preliminary data.</text>
</comment>